<dbReference type="InterPro" id="IPR002508">
    <property type="entry name" value="MurNAc-LAA_cat"/>
</dbReference>
<evidence type="ECO:0000313" key="5">
    <source>
        <dbReference type="EMBL" id="MDQ0009013.1"/>
    </source>
</evidence>
<dbReference type="RefSeq" id="WP_306848179.1">
    <property type="nucleotide sequence ID" value="NZ_JAUSSK010000002.1"/>
</dbReference>
<keyword evidence="6" id="KW-1185">Reference proteome</keyword>
<accession>A0ABT9SVJ0</accession>
<proteinExistence type="predicted"/>
<dbReference type="PANTHER" id="PTHR30404">
    <property type="entry name" value="N-ACETYLMURAMOYL-L-ALANINE AMIDASE"/>
    <property type="match status" value="1"/>
</dbReference>
<dbReference type="CDD" id="cd02696">
    <property type="entry name" value="MurNAc-LAA"/>
    <property type="match status" value="1"/>
</dbReference>
<sequence length="497" mass="55689">MAAHAEGALEHVPVAATASAPAAAPPEERFELEPILTAIVQGHVAAEERLPGQQPIVVPHVWYSDTGDVLNVELGKAYLPTDYTITFEERVSDIGDLLISYTEQRTPIYRVDVWFEGKDIFFYFPEERGPEDKIVPKQPQEAKHLPKRDLGNGRVLVSAGHGIYYNSRYKDWRAQRDPVNRVVEDFWTPSFARRLAKFLQERSDAEVIRARSSDATRHADSKMPWYYMAARYHIQAMLPEVPSIWNSPGKSALGMEERDQDIRSRPLFANHLGVDAAIHLHTNADARPEIRGVRVFHHMKSPESKRLADLALCYMKESLSSNDFYSTFPVARQANPKDHGENRLATMPSIIAKLGFHTNKDDADAIQNETFQTLTMRGLEKAYRLFRQGNGCAPFDATYSDVTVMSDSTAAASITFAGFPSFPVRLESVVAECPSGVMCWPIAGYFKDPTAPLTMSHSCLAKEPFTMKWNVRFIDADGISARTTAVMHCKPKAKTPS</sequence>
<keyword evidence="3" id="KW-0378">Hydrolase</keyword>
<evidence type="ECO:0000256" key="1">
    <source>
        <dbReference type="ARBA" id="ARBA00001561"/>
    </source>
</evidence>
<dbReference type="SUPFAM" id="SSF53187">
    <property type="entry name" value="Zn-dependent exopeptidases"/>
    <property type="match status" value="1"/>
</dbReference>
<dbReference type="EC" id="3.5.1.28" evidence="2"/>
<dbReference type="InterPro" id="IPR050695">
    <property type="entry name" value="N-acetylmuramoyl_amidase_3"/>
</dbReference>
<dbReference type="Gene3D" id="3.40.630.40">
    <property type="entry name" value="Zn-dependent exopeptidases"/>
    <property type="match status" value="1"/>
</dbReference>
<dbReference type="SMART" id="SM00646">
    <property type="entry name" value="Ami_3"/>
    <property type="match status" value="1"/>
</dbReference>
<comment type="caution">
    <text evidence="5">The sequence shown here is derived from an EMBL/GenBank/DDBJ whole genome shotgun (WGS) entry which is preliminary data.</text>
</comment>
<gene>
    <name evidence="5" type="ORF">J2T07_001190</name>
</gene>
<evidence type="ECO:0000256" key="2">
    <source>
        <dbReference type="ARBA" id="ARBA00011901"/>
    </source>
</evidence>
<name>A0ABT9SVJ0_9GAMM</name>
<evidence type="ECO:0000313" key="6">
    <source>
        <dbReference type="Proteomes" id="UP001237737"/>
    </source>
</evidence>
<feature type="domain" description="MurNAc-LAA" evidence="4">
    <location>
        <begin position="266"/>
        <end position="384"/>
    </location>
</feature>
<comment type="catalytic activity">
    <reaction evidence="1">
        <text>Hydrolyzes the link between N-acetylmuramoyl residues and L-amino acid residues in certain cell-wall glycopeptides.</text>
        <dbReference type="EC" id="3.5.1.28"/>
    </reaction>
</comment>
<evidence type="ECO:0000259" key="4">
    <source>
        <dbReference type="SMART" id="SM00646"/>
    </source>
</evidence>
<dbReference type="Proteomes" id="UP001237737">
    <property type="component" value="Unassembled WGS sequence"/>
</dbReference>
<dbReference type="PANTHER" id="PTHR30404:SF0">
    <property type="entry name" value="N-ACETYLMURAMOYL-L-ALANINE AMIDASE AMIC"/>
    <property type="match status" value="1"/>
</dbReference>
<evidence type="ECO:0000256" key="3">
    <source>
        <dbReference type="ARBA" id="ARBA00022801"/>
    </source>
</evidence>
<dbReference type="Pfam" id="PF01520">
    <property type="entry name" value="Amidase_3"/>
    <property type="match status" value="1"/>
</dbReference>
<reference evidence="5 6" key="1">
    <citation type="submission" date="2023-07" db="EMBL/GenBank/DDBJ databases">
        <title>Sorghum-associated microbial communities from plants grown in Nebraska, USA.</title>
        <authorList>
            <person name="Schachtman D."/>
        </authorList>
    </citation>
    <scope>NUCLEOTIDE SEQUENCE [LARGE SCALE GENOMIC DNA]</scope>
    <source>
        <strain evidence="5 6">CC60</strain>
    </source>
</reference>
<protein>
    <recommendedName>
        <fullName evidence="2">N-acetylmuramoyl-L-alanine amidase</fullName>
        <ecNumber evidence="2">3.5.1.28</ecNumber>
    </recommendedName>
</protein>
<organism evidence="5 6">
    <name type="scientific">Luteibacter jiangsuensis</name>
    <dbReference type="NCBI Taxonomy" id="637577"/>
    <lineage>
        <taxon>Bacteria</taxon>
        <taxon>Pseudomonadati</taxon>
        <taxon>Pseudomonadota</taxon>
        <taxon>Gammaproteobacteria</taxon>
        <taxon>Lysobacterales</taxon>
        <taxon>Rhodanobacteraceae</taxon>
        <taxon>Luteibacter</taxon>
    </lineage>
</organism>
<dbReference type="EMBL" id="JAUSSK010000002">
    <property type="protein sequence ID" value="MDQ0009013.1"/>
    <property type="molecule type" value="Genomic_DNA"/>
</dbReference>